<feature type="non-terminal residue" evidence="1">
    <location>
        <position position="1"/>
    </location>
</feature>
<reference evidence="1" key="1">
    <citation type="journal article" date="2014" name="Front. Microbiol.">
        <title>High frequency of phylogenetically diverse reductive dehalogenase-homologous genes in deep subseafloor sedimentary metagenomes.</title>
        <authorList>
            <person name="Kawai M."/>
            <person name="Futagami T."/>
            <person name="Toyoda A."/>
            <person name="Takaki Y."/>
            <person name="Nishi S."/>
            <person name="Hori S."/>
            <person name="Arai W."/>
            <person name="Tsubouchi T."/>
            <person name="Morono Y."/>
            <person name="Uchiyama I."/>
            <person name="Ito T."/>
            <person name="Fujiyama A."/>
            <person name="Inagaki F."/>
            <person name="Takami H."/>
        </authorList>
    </citation>
    <scope>NUCLEOTIDE SEQUENCE</scope>
    <source>
        <strain evidence="1">Expedition CK06-06</strain>
    </source>
</reference>
<name>X1L869_9ZZZZ</name>
<comment type="caution">
    <text evidence="1">The sequence shown here is derived from an EMBL/GenBank/DDBJ whole genome shotgun (WGS) entry which is preliminary data.</text>
</comment>
<organism evidence="1">
    <name type="scientific">marine sediment metagenome</name>
    <dbReference type="NCBI Taxonomy" id="412755"/>
    <lineage>
        <taxon>unclassified sequences</taxon>
        <taxon>metagenomes</taxon>
        <taxon>ecological metagenomes</taxon>
    </lineage>
</organism>
<accession>X1L869</accession>
<dbReference type="EMBL" id="BARV01007991">
    <property type="protein sequence ID" value="GAI15253.1"/>
    <property type="molecule type" value="Genomic_DNA"/>
</dbReference>
<proteinExistence type="predicted"/>
<sequence length="82" mass="9248">RELGALLAVIDPETGTAQFGSEEAALADYDDLDDFDGKSFSPPINTNREALHSFAAFTQQKNRYYYCHNCYDNRINHSSLNL</sequence>
<gene>
    <name evidence="1" type="ORF">S06H3_16175</name>
</gene>
<dbReference type="AlphaFoldDB" id="X1L869"/>
<protein>
    <submittedName>
        <fullName evidence="1">Uncharacterized protein</fullName>
    </submittedName>
</protein>
<evidence type="ECO:0000313" key="1">
    <source>
        <dbReference type="EMBL" id="GAI15253.1"/>
    </source>
</evidence>